<proteinExistence type="predicted"/>
<name>A0ACC1RX43_9HYPO</name>
<evidence type="ECO:0000313" key="1">
    <source>
        <dbReference type="EMBL" id="KAJ3527540.1"/>
    </source>
</evidence>
<dbReference type="Proteomes" id="UP001148629">
    <property type="component" value="Unassembled WGS sequence"/>
</dbReference>
<dbReference type="EMBL" id="JANRMS010001543">
    <property type="protein sequence ID" value="KAJ3527540.1"/>
    <property type="molecule type" value="Genomic_DNA"/>
</dbReference>
<comment type="caution">
    <text evidence="1">The sequence shown here is derived from an EMBL/GenBank/DDBJ whole genome shotgun (WGS) entry which is preliminary data.</text>
</comment>
<gene>
    <name evidence="1" type="ORF">NM208_g10649</name>
</gene>
<accession>A0ACC1RX43</accession>
<keyword evidence="2" id="KW-1185">Reference proteome</keyword>
<reference evidence="1" key="1">
    <citation type="submission" date="2022-08" db="EMBL/GenBank/DDBJ databases">
        <title>Genome Sequence of Fusarium decemcellulare.</title>
        <authorList>
            <person name="Buettner E."/>
        </authorList>
    </citation>
    <scope>NUCLEOTIDE SEQUENCE</scope>
    <source>
        <strain evidence="1">Babe19</strain>
    </source>
</reference>
<organism evidence="1 2">
    <name type="scientific">Fusarium decemcellulare</name>
    <dbReference type="NCBI Taxonomy" id="57161"/>
    <lineage>
        <taxon>Eukaryota</taxon>
        <taxon>Fungi</taxon>
        <taxon>Dikarya</taxon>
        <taxon>Ascomycota</taxon>
        <taxon>Pezizomycotina</taxon>
        <taxon>Sordariomycetes</taxon>
        <taxon>Hypocreomycetidae</taxon>
        <taxon>Hypocreales</taxon>
        <taxon>Nectriaceae</taxon>
        <taxon>Fusarium</taxon>
        <taxon>Fusarium decemcellulare species complex</taxon>
    </lineage>
</organism>
<protein>
    <submittedName>
        <fullName evidence="1">Uncharacterized protein</fullName>
    </submittedName>
</protein>
<evidence type="ECO:0000313" key="2">
    <source>
        <dbReference type="Proteomes" id="UP001148629"/>
    </source>
</evidence>
<sequence length="187" mass="21357">MASAVSTSKKYNNKTRRFWRPNIHVKSFYLPAIDANVKTRLTLRVLKTIRREGGLQEYLLKSKPARLKELGPGGWNIRWLLMQSRDVQKRFNKERVALGMQPKEIEDRDDIIQYALDFATPGPLSRRSQSTLSELKAAGELEFILGDEDLANLQGVKELSDEEEAILLKELDKAEADIKTTKDNVTV</sequence>